<name>A0ABD1H5T0_SALDI</name>
<dbReference type="InterPro" id="IPR055357">
    <property type="entry name" value="LRR_At1g61320_AtMIF1"/>
</dbReference>
<protein>
    <submittedName>
        <fullName evidence="3">F-box/FBD/LRR-repeat protein-like protein isoform X1</fullName>
    </submittedName>
</protein>
<dbReference type="SUPFAM" id="SSF81383">
    <property type="entry name" value="F-box domain"/>
    <property type="match status" value="1"/>
</dbReference>
<dbReference type="InterPro" id="IPR001810">
    <property type="entry name" value="F-box_dom"/>
</dbReference>
<dbReference type="PANTHER" id="PTHR34145">
    <property type="entry name" value="OS02G0105600 PROTEIN"/>
    <property type="match status" value="1"/>
</dbReference>
<sequence>MDLVERASVYGKRKRNRNGNRKGKLNLSGNGGFDDLSDDLLIRILSRVSVKEAARTSVLAHRWRYLWRFANGTLRFRHWDTATGEIMEREQFESWVNTVVKLHQGRSIEGMVINFDTRAEEQEDQKQFSLSTSCAVDNWVCFAMNKEVQRFEMKLEFRSIYPFPDLKMLVSSYSLGFSSPFYRLRSLRFVYVDIDDDVVNYFLASCPSLEDLHIYYSYFIKSIRVVDPPRLRVLYISNCFEFQNLEISAASLVSLTVAGEENNFVLKSVPNLSKLIIGDGICISFVLQPKQHSTYSAQLEMLILDFRSLNRVYNIPIVASPDLPQLCSLKRLKVLVHTEGRHSLLFFTSLVKASPQLREFRIEVEYSRYSNYMGDVEMPFPVISAANAVKFVHRNLKTVEIEGYVGCSTEEELLLELIKIGPSIERIAIDTETDFYDEEPLGSRLHLKEIKSTTRDEAIERARRFVSSFPKQIEAVVT</sequence>
<evidence type="ECO:0000259" key="2">
    <source>
        <dbReference type="Pfam" id="PF23622"/>
    </source>
</evidence>
<accession>A0ABD1H5T0</accession>
<dbReference type="PANTHER" id="PTHR34145:SF68">
    <property type="entry name" value="FBD DOMAIN-CONTAINING PROTEIN"/>
    <property type="match status" value="1"/>
</dbReference>
<dbReference type="Pfam" id="PF00646">
    <property type="entry name" value="F-box"/>
    <property type="match status" value="1"/>
</dbReference>
<keyword evidence="4" id="KW-1185">Reference proteome</keyword>
<dbReference type="Proteomes" id="UP001567538">
    <property type="component" value="Unassembled WGS sequence"/>
</dbReference>
<reference evidence="3 4" key="1">
    <citation type="submission" date="2024-06" db="EMBL/GenBank/DDBJ databases">
        <title>A chromosome level genome sequence of Diviner's sage (Salvia divinorum).</title>
        <authorList>
            <person name="Ford S.A."/>
            <person name="Ro D.-K."/>
            <person name="Ness R.W."/>
            <person name="Phillips M.A."/>
        </authorList>
    </citation>
    <scope>NUCLEOTIDE SEQUENCE [LARGE SCALE GENOMIC DNA]</scope>
    <source>
        <strain evidence="3">SAF-2024a</strain>
        <tissue evidence="3">Leaf</tissue>
    </source>
</reference>
<dbReference type="CDD" id="cd22160">
    <property type="entry name" value="F-box_AtFBL13-like"/>
    <property type="match status" value="1"/>
</dbReference>
<dbReference type="EMBL" id="JBEAFC010000007">
    <property type="protein sequence ID" value="KAL1551767.1"/>
    <property type="molecule type" value="Genomic_DNA"/>
</dbReference>
<dbReference type="InterPro" id="IPR053781">
    <property type="entry name" value="F-box_AtFBL13-like"/>
</dbReference>
<dbReference type="SUPFAM" id="SSF52058">
    <property type="entry name" value="L domain-like"/>
    <property type="match status" value="1"/>
</dbReference>
<dbReference type="Pfam" id="PF23622">
    <property type="entry name" value="LRR_At1g61320_AtMIF1"/>
    <property type="match status" value="1"/>
</dbReference>
<evidence type="ECO:0000313" key="4">
    <source>
        <dbReference type="Proteomes" id="UP001567538"/>
    </source>
</evidence>
<dbReference type="Gene3D" id="3.80.10.10">
    <property type="entry name" value="Ribonuclease Inhibitor"/>
    <property type="match status" value="1"/>
</dbReference>
<feature type="domain" description="At1g61320/AtMIF1 LRR" evidence="2">
    <location>
        <begin position="180"/>
        <end position="475"/>
    </location>
</feature>
<dbReference type="InterPro" id="IPR036047">
    <property type="entry name" value="F-box-like_dom_sf"/>
</dbReference>
<proteinExistence type="predicted"/>
<gene>
    <name evidence="3" type="ORF">AAHA92_19567</name>
</gene>
<organism evidence="3 4">
    <name type="scientific">Salvia divinorum</name>
    <name type="common">Maria pastora</name>
    <name type="synonym">Diviner's sage</name>
    <dbReference type="NCBI Taxonomy" id="28513"/>
    <lineage>
        <taxon>Eukaryota</taxon>
        <taxon>Viridiplantae</taxon>
        <taxon>Streptophyta</taxon>
        <taxon>Embryophyta</taxon>
        <taxon>Tracheophyta</taxon>
        <taxon>Spermatophyta</taxon>
        <taxon>Magnoliopsida</taxon>
        <taxon>eudicotyledons</taxon>
        <taxon>Gunneridae</taxon>
        <taxon>Pentapetalae</taxon>
        <taxon>asterids</taxon>
        <taxon>lamiids</taxon>
        <taxon>Lamiales</taxon>
        <taxon>Lamiaceae</taxon>
        <taxon>Nepetoideae</taxon>
        <taxon>Mentheae</taxon>
        <taxon>Salviinae</taxon>
        <taxon>Salvia</taxon>
        <taxon>Salvia subgen. Calosphace</taxon>
    </lineage>
</organism>
<comment type="caution">
    <text evidence="3">The sequence shown here is derived from an EMBL/GenBank/DDBJ whole genome shotgun (WGS) entry which is preliminary data.</text>
</comment>
<evidence type="ECO:0000259" key="1">
    <source>
        <dbReference type="Pfam" id="PF00646"/>
    </source>
</evidence>
<dbReference type="InterPro" id="IPR032675">
    <property type="entry name" value="LRR_dom_sf"/>
</dbReference>
<dbReference type="InterPro" id="IPR053772">
    <property type="entry name" value="At1g61320/At1g61330-like"/>
</dbReference>
<dbReference type="AlphaFoldDB" id="A0ABD1H5T0"/>
<evidence type="ECO:0000313" key="3">
    <source>
        <dbReference type="EMBL" id="KAL1551767.1"/>
    </source>
</evidence>
<feature type="domain" description="F-box" evidence="1">
    <location>
        <begin position="33"/>
        <end position="68"/>
    </location>
</feature>